<dbReference type="EMBL" id="MFGB01000023">
    <property type="protein sequence ID" value="OGF25141.1"/>
    <property type="molecule type" value="Genomic_DNA"/>
</dbReference>
<dbReference type="STRING" id="1797994.A2227_07380"/>
<reference evidence="1 2" key="1">
    <citation type="journal article" date="2016" name="Nat. Commun.">
        <title>Thousands of microbial genomes shed light on interconnected biogeochemical processes in an aquifer system.</title>
        <authorList>
            <person name="Anantharaman K."/>
            <person name="Brown C.T."/>
            <person name="Hug L.A."/>
            <person name="Sharon I."/>
            <person name="Castelle C.J."/>
            <person name="Probst A.J."/>
            <person name="Thomas B.C."/>
            <person name="Singh A."/>
            <person name="Wilkins M.J."/>
            <person name="Karaoz U."/>
            <person name="Brodie E.L."/>
            <person name="Williams K.H."/>
            <person name="Hubbard S.S."/>
            <person name="Banfield J.F."/>
        </authorList>
    </citation>
    <scope>NUCLEOTIDE SEQUENCE [LARGE SCALE GENOMIC DNA]</scope>
</reference>
<comment type="caution">
    <text evidence="1">The sequence shown here is derived from an EMBL/GenBank/DDBJ whole genome shotgun (WGS) entry which is preliminary data.</text>
</comment>
<dbReference type="AlphaFoldDB" id="A0A1F5SFS3"/>
<evidence type="ECO:0000313" key="1">
    <source>
        <dbReference type="EMBL" id="OGF25141.1"/>
    </source>
</evidence>
<organism evidence="1 2">
    <name type="scientific">Candidatus Falkowbacteria bacterium RIFOXYA2_FULL_47_19</name>
    <dbReference type="NCBI Taxonomy" id="1797994"/>
    <lineage>
        <taxon>Bacteria</taxon>
        <taxon>Candidatus Falkowiibacteriota</taxon>
    </lineage>
</organism>
<evidence type="ECO:0000313" key="2">
    <source>
        <dbReference type="Proteomes" id="UP000178367"/>
    </source>
</evidence>
<dbReference type="Proteomes" id="UP000178367">
    <property type="component" value="Unassembled WGS sequence"/>
</dbReference>
<sequence>MTKKDAIISKATGLISNYLGDTTAKMYEKHFMVIPEPMIMQTLEELLSEIVGPDNAKKQIEPFLNL</sequence>
<accession>A0A1F5SFS3</accession>
<gene>
    <name evidence="1" type="ORF">A2227_07380</name>
</gene>
<protein>
    <submittedName>
        <fullName evidence="1">Uncharacterized protein</fullName>
    </submittedName>
</protein>
<proteinExistence type="predicted"/>
<name>A0A1F5SFS3_9BACT</name>